<dbReference type="CDD" id="cd17623">
    <property type="entry name" value="REC_OmpR_CpxR"/>
    <property type="match status" value="1"/>
</dbReference>
<evidence type="ECO:0000256" key="8">
    <source>
        <dbReference type="ARBA" id="ARBA00074729"/>
    </source>
</evidence>
<dbReference type="InterPro" id="IPR001789">
    <property type="entry name" value="Sig_transdc_resp-reg_receiver"/>
</dbReference>
<keyword evidence="5" id="KW-0805">Transcription regulation</keyword>
<dbReference type="SMART" id="SM00862">
    <property type="entry name" value="Trans_reg_C"/>
    <property type="match status" value="1"/>
</dbReference>
<name>A0A4P0XHL0_KLEPN</name>
<evidence type="ECO:0000256" key="7">
    <source>
        <dbReference type="ARBA" id="ARBA00023163"/>
    </source>
</evidence>
<dbReference type="PROSITE" id="PS51755">
    <property type="entry name" value="OMPR_PHOB"/>
    <property type="match status" value="1"/>
</dbReference>
<dbReference type="InterPro" id="IPR058124">
    <property type="entry name" value="CpxR-like_REC"/>
</dbReference>
<evidence type="ECO:0000256" key="1">
    <source>
        <dbReference type="ARBA" id="ARBA00004496"/>
    </source>
</evidence>
<dbReference type="PANTHER" id="PTHR48111:SF39">
    <property type="entry name" value="TRANSCRIPTIONAL REGULATORY PROTEIN CPXR"/>
    <property type="match status" value="1"/>
</dbReference>
<sequence length="338" mass="38665">MNKILLVDDDRELTSLLKELLDMEGFNVLVAHDGEQALALLDDSVDLLLLDVMMPKKNGIDTLKELRQTHQTPVIMLTARGSELDRVLGLELGADDYLPKPFNDRELVARIRAILRRSHWSEQQQTTEAGSPTLEVDALSLNPGRQEANFDGQTLELTGTEFTLLYLLAQHLGQVVSREHLSQEVLGKRLTPFDRAIDMHISNLRRKLPERKDGHPWFKTLRGRGYLMVSRFMIGSLTARIFAIFWLTLALVLMLVLMLPKLDSRQMTELLESEQRQGIMIEQHVEAELANDPPNDLMWWRRLFRAIDKWAPPGQRLLLVTSEGRVIGAERQRNADHS</sequence>
<dbReference type="CDD" id="cd00383">
    <property type="entry name" value="trans_reg_C"/>
    <property type="match status" value="1"/>
</dbReference>
<evidence type="ECO:0000259" key="12">
    <source>
        <dbReference type="PROSITE" id="PS50110"/>
    </source>
</evidence>
<evidence type="ECO:0000256" key="11">
    <source>
        <dbReference type="SAM" id="Phobius"/>
    </source>
</evidence>
<proteinExistence type="predicted"/>
<dbReference type="GO" id="GO:0000976">
    <property type="term" value="F:transcription cis-regulatory region binding"/>
    <property type="evidence" value="ECO:0007669"/>
    <property type="project" value="TreeGrafter"/>
</dbReference>
<evidence type="ECO:0000256" key="3">
    <source>
        <dbReference type="ARBA" id="ARBA00022553"/>
    </source>
</evidence>
<dbReference type="InterPro" id="IPR011006">
    <property type="entry name" value="CheY-like_superfamily"/>
</dbReference>
<dbReference type="FunFam" id="3.40.50.2300:FF:000032">
    <property type="entry name" value="DNA-binding transcriptional regulator CpxR"/>
    <property type="match status" value="1"/>
</dbReference>
<reference evidence="14" key="1">
    <citation type="submission" date="2019-04" db="EMBL/GenBank/DDBJ databases">
        <authorList>
            <consortium name="Pathogen Informatics"/>
        </authorList>
    </citation>
    <scope>NUCLEOTIDE SEQUENCE</scope>
    <source>
        <strain evidence="14">NCTC9183</strain>
    </source>
</reference>
<keyword evidence="4" id="KW-0902">Two-component regulatory system</keyword>
<evidence type="ECO:0000256" key="5">
    <source>
        <dbReference type="ARBA" id="ARBA00023015"/>
    </source>
</evidence>
<dbReference type="Gene3D" id="3.30.450.210">
    <property type="entry name" value="Two-component sensor protein CpxA, periplasmic domain"/>
    <property type="match status" value="1"/>
</dbReference>
<keyword evidence="11" id="KW-0472">Membrane</keyword>
<gene>
    <name evidence="14" type="primary">yycF</name>
    <name evidence="14" type="ORF">NCTC9183_00570</name>
</gene>
<dbReference type="InterPro" id="IPR036388">
    <property type="entry name" value="WH-like_DNA-bd_sf"/>
</dbReference>
<feature type="DNA-binding region" description="OmpR/PhoB-type" evidence="10">
    <location>
        <begin position="131"/>
        <end position="230"/>
    </location>
</feature>
<feature type="domain" description="Response regulatory" evidence="12">
    <location>
        <begin position="3"/>
        <end position="115"/>
    </location>
</feature>
<dbReference type="InterPro" id="IPR058122">
    <property type="entry name" value="CpxR"/>
</dbReference>
<evidence type="ECO:0000259" key="13">
    <source>
        <dbReference type="PROSITE" id="PS51755"/>
    </source>
</evidence>
<dbReference type="InterPro" id="IPR001867">
    <property type="entry name" value="OmpR/PhoB-type_DNA-bd"/>
</dbReference>
<dbReference type="SUPFAM" id="SSF52172">
    <property type="entry name" value="CheY-like"/>
    <property type="match status" value="1"/>
</dbReference>
<protein>
    <recommendedName>
        <fullName evidence="8">Transcriptional regulatory protein CpxR</fullName>
    </recommendedName>
</protein>
<dbReference type="GO" id="GO:0032993">
    <property type="term" value="C:protein-DNA complex"/>
    <property type="evidence" value="ECO:0007669"/>
    <property type="project" value="TreeGrafter"/>
</dbReference>
<dbReference type="GO" id="GO:0006355">
    <property type="term" value="P:regulation of DNA-templated transcription"/>
    <property type="evidence" value="ECO:0007669"/>
    <property type="project" value="InterPro"/>
</dbReference>
<evidence type="ECO:0000313" key="14">
    <source>
        <dbReference type="EMBL" id="VTM48878.1"/>
    </source>
</evidence>
<keyword evidence="11" id="KW-0812">Transmembrane</keyword>
<dbReference type="FunFam" id="1.10.10.10:FF:000077">
    <property type="entry name" value="DNA-binding transcriptional regulator CpxR"/>
    <property type="match status" value="1"/>
</dbReference>
<dbReference type="GO" id="GO:0000156">
    <property type="term" value="F:phosphorelay response regulator activity"/>
    <property type="evidence" value="ECO:0007669"/>
    <property type="project" value="TreeGrafter"/>
</dbReference>
<feature type="domain" description="OmpR/PhoB-type" evidence="13">
    <location>
        <begin position="131"/>
        <end position="230"/>
    </location>
</feature>
<dbReference type="PANTHER" id="PTHR48111">
    <property type="entry name" value="REGULATOR OF RPOS"/>
    <property type="match status" value="1"/>
</dbReference>
<accession>A0A4P0XHL0</accession>
<dbReference type="PROSITE" id="PS50110">
    <property type="entry name" value="RESPONSE_REGULATORY"/>
    <property type="match status" value="1"/>
</dbReference>
<dbReference type="InterPro" id="IPR038515">
    <property type="entry name" value="CpxA_peri_sf"/>
</dbReference>
<dbReference type="InterPro" id="IPR039420">
    <property type="entry name" value="WalR-like"/>
</dbReference>
<dbReference type="Pfam" id="PF00486">
    <property type="entry name" value="Trans_reg_C"/>
    <property type="match status" value="1"/>
</dbReference>
<keyword evidence="11" id="KW-1133">Transmembrane helix</keyword>
<dbReference type="Gene3D" id="6.10.250.690">
    <property type="match status" value="1"/>
</dbReference>
<comment type="subcellular location">
    <subcellularLocation>
        <location evidence="1">Cytoplasm</location>
    </subcellularLocation>
</comment>
<dbReference type="Gene3D" id="3.40.50.2300">
    <property type="match status" value="1"/>
</dbReference>
<keyword evidence="3 9" id="KW-0597">Phosphoprotein</keyword>
<dbReference type="EMBL" id="CABDVL010000003">
    <property type="protein sequence ID" value="VTM48878.1"/>
    <property type="molecule type" value="Genomic_DNA"/>
</dbReference>
<evidence type="ECO:0000256" key="2">
    <source>
        <dbReference type="ARBA" id="ARBA00022490"/>
    </source>
</evidence>
<evidence type="ECO:0000256" key="9">
    <source>
        <dbReference type="PROSITE-ProRule" id="PRU00169"/>
    </source>
</evidence>
<dbReference type="NCBIfam" id="NF008199">
    <property type="entry name" value="PRK10955.1"/>
    <property type="match status" value="1"/>
</dbReference>
<organism evidence="14">
    <name type="scientific">Klebsiella pneumoniae</name>
    <dbReference type="NCBI Taxonomy" id="573"/>
    <lineage>
        <taxon>Bacteria</taxon>
        <taxon>Pseudomonadati</taxon>
        <taxon>Pseudomonadota</taxon>
        <taxon>Gammaproteobacteria</taxon>
        <taxon>Enterobacterales</taxon>
        <taxon>Enterobacteriaceae</taxon>
        <taxon>Klebsiella/Raoultella group</taxon>
        <taxon>Klebsiella</taxon>
        <taxon>Klebsiella pneumoniae complex</taxon>
    </lineage>
</organism>
<feature type="transmembrane region" description="Helical" evidence="11">
    <location>
        <begin position="237"/>
        <end position="259"/>
    </location>
</feature>
<dbReference type="GO" id="GO:0005829">
    <property type="term" value="C:cytosol"/>
    <property type="evidence" value="ECO:0007669"/>
    <property type="project" value="TreeGrafter"/>
</dbReference>
<evidence type="ECO:0000256" key="6">
    <source>
        <dbReference type="ARBA" id="ARBA00023125"/>
    </source>
</evidence>
<evidence type="ECO:0000256" key="10">
    <source>
        <dbReference type="PROSITE-ProRule" id="PRU01091"/>
    </source>
</evidence>
<dbReference type="AlphaFoldDB" id="A0A4P0XHL0"/>
<feature type="modified residue" description="4-aspartylphosphate" evidence="9">
    <location>
        <position position="51"/>
    </location>
</feature>
<dbReference type="Proteomes" id="UP000507695">
    <property type="component" value="Unassembled WGS sequence"/>
</dbReference>
<evidence type="ECO:0000256" key="4">
    <source>
        <dbReference type="ARBA" id="ARBA00023012"/>
    </source>
</evidence>
<keyword evidence="6 10" id="KW-0238">DNA-binding</keyword>
<keyword evidence="7" id="KW-0804">Transcription</keyword>
<dbReference type="SMART" id="SM00448">
    <property type="entry name" value="REC"/>
    <property type="match status" value="1"/>
</dbReference>
<dbReference type="Pfam" id="PF00072">
    <property type="entry name" value="Response_reg"/>
    <property type="match status" value="1"/>
</dbReference>
<dbReference type="Gene3D" id="1.10.10.10">
    <property type="entry name" value="Winged helix-like DNA-binding domain superfamily/Winged helix DNA-binding domain"/>
    <property type="match status" value="1"/>
</dbReference>
<keyword evidence="2" id="KW-0963">Cytoplasm</keyword>